<feature type="transmembrane region" description="Helical" evidence="6">
    <location>
        <begin position="498"/>
        <end position="531"/>
    </location>
</feature>
<keyword evidence="2" id="KW-1003">Cell membrane</keyword>
<feature type="domain" description="ComEC/Rec2-related protein" evidence="7">
    <location>
        <begin position="297"/>
        <end position="583"/>
    </location>
</feature>
<dbReference type="RefSeq" id="WP_015397947.1">
    <property type="nucleotide sequence ID" value="NC_020300.1"/>
</dbReference>
<feature type="transmembrane region" description="Helical" evidence="6">
    <location>
        <begin position="327"/>
        <end position="347"/>
    </location>
</feature>
<feature type="transmembrane region" description="Helical" evidence="6">
    <location>
        <begin position="589"/>
        <end position="608"/>
    </location>
</feature>
<organism evidence="9 10">
    <name type="scientific">Bartonella australis (strain Aust/NH1)</name>
    <dbReference type="NCBI Taxonomy" id="1094489"/>
    <lineage>
        <taxon>Bacteria</taxon>
        <taxon>Pseudomonadati</taxon>
        <taxon>Pseudomonadota</taxon>
        <taxon>Alphaproteobacteria</taxon>
        <taxon>Hyphomicrobiales</taxon>
        <taxon>Bartonellaceae</taxon>
        <taxon>Bartonella</taxon>
    </lineage>
</organism>
<keyword evidence="4 6" id="KW-1133">Transmembrane helix</keyword>
<dbReference type="STRING" id="1094489.BAnh1_05600"/>
<feature type="transmembrane region" description="Helical" evidence="6">
    <location>
        <begin position="538"/>
        <end position="557"/>
    </location>
</feature>
<keyword evidence="5 6" id="KW-0472">Membrane</keyword>
<evidence type="ECO:0000259" key="8">
    <source>
        <dbReference type="Pfam" id="PF13567"/>
    </source>
</evidence>
<dbReference type="InterPro" id="IPR025405">
    <property type="entry name" value="DUF4131"/>
</dbReference>
<dbReference type="EMBL" id="CP003123">
    <property type="protein sequence ID" value="AGF74439.1"/>
    <property type="molecule type" value="Genomic_DNA"/>
</dbReference>
<protein>
    <submittedName>
        <fullName evidence="9">ComEC/Rec2-related protein</fullName>
    </submittedName>
</protein>
<feature type="transmembrane region" description="Helical" evidence="6">
    <location>
        <begin position="99"/>
        <end position="117"/>
    </location>
</feature>
<dbReference type="PANTHER" id="PTHR30619">
    <property type="entry name" value="DNA INTERNALIZATION/COMPETENCE PROTEIN COMEC/REC2"/>
    <property type="match status" value="1"/>
</dbReference>
<evidence type="ECO:0000256" key="4">
    <source>
        <dbReference type="ARBA" id="ARBA00022989"/>
    </source>
</evidence>
<evidence type="ECO:0000256" key="5">
    <source>
        <dbReference type="ARBA" id="ARBA00023136"/>
    </source>
</evidence>
<evidence type="ECO:0000256" key="1">
    <source>
        <dbReference type="ARBA" id="ARBA00004651"/>
    </source>
</evidence>
<evidence type="ECO:0000313" key="9">
    <source>
        <dbReference type="EMBL" id="AGF74439.1"/>
    </source>
</evidence>
<dbReference type="HOGENOM" id="CLU_011826_1_0_5"/>
<proteinExistence type="predicted"/>
<feature type="transmembrane region" description="Helical" evidence="6">
    <location>
        <begin position="359"/>
        <end position="381"/>
    </location>
</feature>
<evidence type="ECO:0000256" key="2">
    <source>
        <dbReference type="ARBA" id="ARBA00022475"/>
    </source>
</evidence>
<dbReference type="Proteomes" id="UP000011729">
    <property type="component" value="Chromosome"/>
</dbReference>
<feature type="transmembrane region" description="Helical" evidence="6">
    <location>
        <begin position="464"/>
        <end position="492"/>
    </location>
</feature>
<feature type="transmembrane region" description="Helical" evidence="6">
    <location>
        <begin position="123"/>
        <end position="142"/>
    </location>
</feature>
<dbReference type="Pfam" id="PF13567">
    <property type="entry name" value="DUF4131"/>
    <property type="match status" value="1"/>
</dbReference>
<dbReference type="NCBIfam" id="TIGR00360">
    <property type="entry name" value="ComEC_N-term"/>
    <property type="match status" value="1"/>
</dbReference>
<accession>M1N3F0</accession>
<dbReference type="InterPro" id="IPR052159">
    <property type="entry name" value="Competence_DNA_uptake"/>
</dbReference>
<dbReference type="PATRIC" id="fig|1094489.3.peg.685"/>
<sequence length="754" mass="82730">MLDQNKTGDGLSIKGSSKKENFSLTWQGYPYIIGDASNATYNEQKVSLFTSLKEAAVFSQKWLADCIKEEISFGFLFSLNFVFFATGAIFYFSLNQEPSWKQFIVAISIFIGTLYILRCYRRIWLVVGVLFCVVLGALSAKIETWRISTLMLDSDVFATLTGRIVSIETTAKGEFRLKIDVLSTEKPILYNGPDRVRLTARHLPPGLTPGDGLYGRVKLSALSGPVRPGSYDFSFHNYFKGIGAQGIYLGKPIKIPISPPGTILGMLSQKIESLRMQMAERISAAISGEEGSVSVALITGQRSGISYGTNEALRTAGLAHILSISGLHMALLSCVVFTIIRSFFAFFPVFSSCYPIKKFAAIAALIIAAFYLVLSGAGVAAQRSFIMIAVMLIAILCNHTALTMRNFAISGLVIITVSPHEILEPSFQMSFSAVAALIAAFDWWSGRRSSYRGITTPPYVGGRVFHFIFSSVISTCVSSFVAGSVSGIYAAYHFSNVAFLGIISNALALPVILILVMPFGLMAAFAMLLGLEWLPLQIMGFGVGLVIKIAHAITAISPVFNPGFMPLSVLILLSLGLIGLTFCKTAIRFFFNIFILAGIFIYVTYSPVQLIIADSAKLVGIIDNGKLYIDRYYAPKFVASVWKKSFHINKIIKPTKSGPPFNEQFLCDDKVCTSLCKNGLKIVILHGEKDQHAKQNITVRTFITDSQTRDETAQITFTPQELLSRGSVMVTKRGDIIWSSAGFHRPWNAHRKSL</sequence>
<dbReference type="PANTHER" id="PTHR30619:SF1">
    <property type="entry name" value="RECOMBINATION PROTEIN 2"/>
    <property type="match status" value="1"/>
</dbReference>
<dbReference type="AlphaFoldDB" id="M1N3F0"/>
<dbReference type="OrthoDB" id="9790149at2"/>
<evidence type="ECO:0000259" key="7">
    <source>
        <dbReference type="Pfam" id="PF03772"/>
    </source>
</evidence>
<feature type="transmembrane region" description="Helical" evidence="6">
    <location>
        <begin position="563"/>
        <end position="582"/>
    </location>
</feature>
<evidence type="ECO:0000313" key="10">
    <source>
        <dbReference type="Proteomes" id="UP000011729"/>
    </source>
</evidence>
<reference evidence="9 10" key="1">
    <citation type="journal article" date="2013" name="PLoS Genet.">
        <title>A gene transfer agent and a dynamic repertoire of secretion systems hold the keys to the explosive radiation of the emerging pathogen Bartonella.</title>
        <authorList>
            <person name="Guy L."/>
            <person name="Nystedt B."/>
            <person name="Toft C."/>
            <person name="Zaremba-Niedzwiedzka K."/>
            <person name="Berglund E.C."/>
            <person name="Granberg F."/>
            <person name="Naslund K."/>
            <person name="Eriksson A.S."/>
            <person name="Andersson S.G."/>
        </authorList>
    </citation>
    <scope>NUCLEOTIDE SEQUENCE [LARGE SCALE GENOMIC DNA]</scope>
    <source>
        <strain evidence="9 10">Aust/NH1</strain>
    </source>
</reference>
<dbReference type="KEGG" id="baus:BAnh1_05600"/>
<gene>
    <name evidence="9" type="ordered locus">BAnh1_05600</name>
</gene>
<keyword evidence="3 6" id="KW-0812">Transmembrane</keyword>
<dbReference type="InterPro" id="IPR004477">
    <property type="entry name" value="ComEC_N"/>
</dbReference>
<dbReference type="Pfam" id="PF03772">
    <property type="entry name" value="Competence"/>
    <property type="match status" value="1"/>
</dbReference>
<feature type="transmembrane region" description="Helical" evidence="6">
    <location>
        <begin position="71"/>
        <end position="92"/>
    </location>
</feature>
<feature type="domain" description="DUF4131" evidence="8">
    <location>
        <begin position="97"/>
        <end position="246"/>
    </location>
</feature>
<dbReference type="eggNOG" id="COG0658">
    <property type="taxonomic scope" value="Bacteria"/>
</dbReference>
<dbReference type="GO" id="GO:0005886">
    <property type="term" value="C:plasma membrane"/>
    <property type="evidence" value="ECO:0007669"/>
    <property type="project" value="UniProtKB-SubCell"/>
</dbReference>
<keyword evidence="10" id="KW-1185">Reference proteome</keyword>
<comment type="subcellular location">
    <subcellularLocation>
        <location evidence="1">Cell membrane</location>
        <topology evidence="1">Multi-pass membrane protein</topology>
    </subcellularLocation>
</comment>
<evidence type="ECO:0000256" key="6">
    <source>
        <dbReference type="SAM" id="Phobius"/>
    </source>
</evidence>
<evidence type="ECO:0000256" key="3">
    <source>
        <dbReference type="ARBA" id="ARBA00022692"/>
    </source>
</evidence>
<name>M1N3F0_BARAA</name>
<feature type="transmembrane region" description="Helical" evidence="6">
    <location>
        <begin position="388"/>
        <end position="415"/>
    </location>
</feature>